<dbReference type="PROSITE" id="PS50141">
    <property type="entry name" value="A_DEAMIN_EDITASE"/>
    <property type="match status" value="1"/>
</dbReference>
<dbReference type="InterPro" id="IPR002466">
    <property type="entry name" value="A_deamin"/>
</dbReference>
<reference evidence="15" key="1">
    <citation type="submission" date="2017-01" db="EMBL/GenBank/DDBJ databases">
        <title>Comparative genomics of anhydrobiosis in the tardigrade Hypsibius dujardini.</title>
        <authorList>
            <person name="Yoshida Y."/>
            <person name="Koutsovoulos G."/>
            <person name="Laetsch D."/>
            <person name="Stevens L."/>
            <person name="Kumar S."/>
            <person name="Horikawa D."/>
            <person name="Ishino K."/>
            <person name="Komine S."/>
            <person name="Tomita M."/>
            <person name="Blaxter M."/>
            <person name="Arakawa K."/>
        </authorList>
    </citation>
    <scope>NUCLEOTIDE SEQUENCE [LARGE SCALE GENOMIC DNA]</scope>
    <source>
        <strain evidence="15">Z151</strain>
    </source>
</reference>
<evidence type="ECO:0000256" key="12">
    <source>
        <dbReference type="SAM" id="MobiDB-lite"/>
    </source>
</evidence>
<name>A0A1W0WZQ9_HYPEX</name>
<keyword evidence="4" id="KW-0862">Zinc</keyword>
<feature type="domain" description="A to I editase" evidence="13">
    <location>
        <begin position="90"/>
        <end position="457"/>
    </location>
</feature>
<dbReference type="Proteomes" id="UP000192578">
    <property type="component" value="Unassembled WGS sequence"/>
</dbReference>
<dbReference type="OrthoDB" id="416253at2759"/>
<evidence type="ECO:0000256" key="10">
    <source>
        <dbReference type="ARBA" id="ARBA00041760"/>
    </source>
</evidence>
<dbReference type="EC" id="3.5.4.34" evidence="8"/>
<evidence type="ECO:0000256" key="7">
    <source>
        <dbReference type="ARBA" id="ARBA00038326"/>
    </source>
</evidence>
<gene>
    <name evidence="14" type="ORF">BV898_05283</name>
</gene>
<comment type="catalytic activity">
    <reaction evidence="11">
        <text>adenosine(37) in tRNA(Ala) + H2O + H(+) = inosine(37) in tRNA(Ala) + NH4(+)</text>
        <dbReference type="Rhea" id="RHEA:50968"/>
        <dbReference type="Rhea" id="RHEA-COMP:12855"/>
        <dbReference type="Rhea" id="RHEA-COMP:12856"/>
        <dbReference type="ChEBI" id="CHEBI:15377"/>
        <dbReference type="ChEBI" id="CHEBI:15378"/>
        <dbReference type="ChEBI" id="CHEBI:28938"/>
        <dbReference type="ChEBI" id="CHEBI:74411"/>
        <dbReference type="ChEBI" id="CHEBI:82852"/>
        <dbReference type="EC" id="3.5.4.34"/>
    </reaction>
</comment>
<dbReference type="PANTHER" id="PTHR46516">
    <property type="entry name" value="TRNA-SPECIFIC ADENOSINE DEAMINASE 1"/>
    <property type="match status" value="1"/>
</dbReference>
<comment type="function">
    <text evidence="6">Specifically deaminates adenosine-37 to inosine in tRNA-Ala.</text>
</comment>
<evidence type="ECO:0000256" key="2">
    <source>
        <dbReference type="ARBA" id="ARBA00022723"/>
    </source>
</evidence>
<evidence type="ECO:0000256" key="9">
    <source>
        <dbReference type="ARBA" id="ARBA00040502"/>
    </source>
</evidence>
<dbReference type="AlphaFoldDB" id="A0A1W0WZQ9"/>
<dbReference type="SMART" id="SM00552">
    <property type="entry name" value="ADEAMc"/>
    <property type="match status" value="1"/>
</dbReference>
<organism evidence="14 15">
    <name type="scientific">Hypsibius exemplaris</name>
    <name type="common">Freshwater tardigrade</name>
    <dbReference type="NCBI Taxonomy" id="2072580"/>
    <lineage>
        <taxon>Eukaryota</taxon>
        <taxon>Metazoa</taxon>
        <taxon>Ecdysozoa</taxon>
        <taxon>Tardigrada</taxon>
        <taxon>Eutardigrada</taxon>
        <taxon>Parachela</taxon>
        <taxon>Hypsibioidea</taxon>
        <taxon>Hypsibiidae</taxon>
        <taxon>Hypsibius</taxon>
    </lineage>
</organism>
<evidence type="ECO:0000313" key="14">
    <source>
        <dbReference type="EMBL" id="OQV20700.1"/>
    </source>
</evidence>
<protein>
    <recommendedName>
        <fullName evidence="9">tRNA-specific adenosine deaminase 1</fullName>
        <ecNumber evidence="8">3.5.4.34</ecNumber>
    </recommendedName>
    <alternativeName>
        <fullName evidence="10">tRNA-specific adenosine-37 deaminase</fullName>
    </alternativeName>
</protein>
<dbReference type="GO" id="GO:0046872">
    <property type="term" value="F:metal ion binding"/>
    <property type="evidence" value="ECO:0007669"/>
    <property type="project" value="UniProtKB-KW"/>
</dbReference>
<evidence type="ECO:0000256" key="8">
    <source>
        <dbReference type="ARBA" id="ARBA00038940"/>
    </source>
</evidence>
<accession>A0A1W0WZQ9</accession>
<dbReference type="GO" id="GO:0003723">
    <property type="term" value="F:RNA binding"/>
    <property type="evidence" value="ECO:0007669"/>
    <property type="project" value="InterPro"/>
</dbReference>
<evidence type="ECO:0000259" key="13">
    <source>
        <dbReference type="PROSITE" id="PS50141"/>
    </source>
</evidence>
<dbReference type="Pfam" id="PF02137">
    <property type="entry name" value="A_deamin"/>
    <property type="match status" value="1"/>
</dbReference>
<dbReference type="GO" id="GO:0008033">
    <property type="term" value="P:tRNA processing"/>
    <property type="evidence" value="ECO:0007669"/>
    <property type="project" value="UniProtKB-KW"/>
</dbReference>
<dbReference type="EMBL" id="MTYJ01000028">
    <property type="protein sequence ID" value="OQV20700.1"/>
    <property type="molecule type" value="Genomic_DNA"/>
</dbReference>
<dbReference type="PANTHER" id="PTHR46516:SF1">
    <property type="entry name" value="TRNA-SPECIFIC ADENOSINE DEAMINASE 1"/>
    <property type="match status" value="1"/>
</dbReference>
<comment type="cofactor">
    <cofactor evidence="5">
        <name>1D-myo-inositol hexakisphosphate</name>
        <dbReference type="ChEBI" id="CHEBI:58130"/>
    </cofactor>
</comment>
<feature type="compositionally biased region" description="Basic and acidic residues" evidence="12">
    <location>
        <begin position="190"/>
        <end position="200"/>
    </location>
</feature>
<dbReference type="GO" id="GO:0043829">
    <property type="term" value="F:tRNA-specific adenosine-37 deaminase activity"/>
    <property type="evidence" value="ECO:0007669"/>
    <property type="project" value="UniProtKB-EC"/>
</dbReference>
<comment type="similarity">
    <text evidence="7">Belongs to the ADAT1 family.</text>
</comment>
<sequence>MASSSDRLVKLAFSSFSNLMVRQPTLTPAAHEWTNFAAIVATFPASVSPNQTQGKSDNPLLTSSESVALDDGSVVQEGFSTPPQKMETICMATGTKCLSASAMSERGDLVHDSHAEVLARRCLMRFFYQECLNSIRGSSDFLDFGGSHGIHRFTVKRGIGFHLVVSHTPCGDASIFPVQPEDRQVIEKRKKVDGPEEFSPKRQKTATSIHEDTHRTGAKCVPNATACDSYLSGKDYHIIGALRTKPGRGHPTLSMSCSDKMMKWNVLGLQGALLSDFLGPIYLVSLCIAKCPFNFASIRQSLVGRSEKFSFSTGGFRRHAPVISQSDLIFSHGKHQADLDVTTQKSTCHKSILWIRNGDSSSSVEVIINGKKQGATGKSKLSPSSRSMVCKMELFLLYEQLADRLQSMLSNHSPRLQQERTSYAFAKRKNVSYSSCREDFAAAFPEWTRKPSKLLEFSTTTTDTETTVD</sequence>
<keyword evidence="1" id="KW-0819">tRNA processing</keyword>
<keyword evidence="3" id="KW-0378">Hydrolase</keyword>
<evidence type="ECO:0000256" key="11">
    <source>
        <dbReference type="ARBA" id="ARBA00047635"/>
    </source>
</evidence>
<evidence type="ECO:0000256" key="6">
    <source>
        <dbReference type="ARBA" id="ARBA00037784"/>
    </source>
</evidence>
<comment type="caution">
    <text evidence="14">The sequence shown here is derived from an EMBL/GenBank/DDBJ whole genome shotgun (WGS) entry which is preliminary data.</text>
</comment>
<keyword evidence="15" id="KW-1185">Reference proteome</keyword>
<proteinExistence type="inferred from homology"/>
<evidence type="ECO:0000256" key="5">
    <source>
        <dbReference type="ARBA" id="ARBA00037026"/>
    </source>
</evidence>
<feature type="region of interest" description="Disordered" evidence="12">
    <location>
        <begin position="190"/>
        <end position="211"/>
    </location>
</feature>
<evidence type="ECO:0000256" key="1">
    <source>
        <dbReference type="ARBA" id="ARBA00022694"/>
    </source>
</evidence>
<evidence type="ECO:0000256" key="3">
    <source>
        <dbReference type="ARBA" id="ARBA00022801"/>
    </source>
</evidence>
<keyword evidence="2" id="KW-0479">Metal-binding</keyword>
<evidence type="ECO:0000313" key="15">
    <source>
        <dbReference type="Proteomes" id="UP000192578"/>
    </source>
</evidence>
<evidence type="ECO:0000256" key="4">
    <source>
        <dbReference type="ARBA" id="ARBA00022833"/>
    </source>
</evidence>